<evidence type="ECO:0000313" key="1">
    <source>
        <dbReference type="EMBL" id="MBO0335198.1"/>
    </source>
</evidence>
<reference evidence="1 2" key="1">
    <citation type="submission" date="2021-03" db="EMBL/GenBank/DDBJ databases">
        <title>Sneathiella sp. CAU 1612 isolated from Kang Won-do.</title>
        <authorList>
            <person name="Kim W."/>
        </authorList>
    </citation>
    <scope>NUCLEOTIDE SEQUENCE [LARGE SCALE GENOMIC DNA]</scope>
    <source>
        <strain evidence="1 2">CAU 1612</strain>
    </source>
</reference>
<proteinExistence type="predicted"/>
<protein>
    <submittedName>
        <fullName evidence="1">Uncharacterized protein</fullName>
    </submittedName>
</protein>
<dbReference type="Proteomes" id="UP000664761">
    <property type="component" value="Unassembled WGS sequence"/>
</dbReference>
<name>A0ABS3FA34_9PROT</name>
<evidence type="ECO:0000313" key="2">
    <source>
        <dbReference type="Proteomes" id="UP000664761"/>
    </source>
</evidence>
<organism evidence="1 2">
    <name type="scientific">Sneathiella sedimenti</name>
    <dbReference type="NCBI Taxonomy" id="2816034"/>
    <lineage>
        <taxon>Bacteria</taxon>
        <taxon>Pseudomonadati</taxon>
        <taxon>Pseudomonadota</taxon>
        <taxon>Alphaproteobacteria</taxon>
        <taxon>Sneathiellales</taxon>
        <taxon>Sneathiellaceae</taxon>
        <taxon>Sneathiella</taxon>
    </lineage>
</organism>
<sequence>MDKIAELEIKGSEDITLQTRQSKSGRVLKIYLGTFSVERRPLANAPSLIGIKFAFFNGEGRTLCLKHLCEQLDMTLKNYIKHKVINIPLGFTEDGRQMSPGMFCQSAAIFSGELTVTPIVLEQVS</sequence>
<keyword evidence="2" id="KW-1185">Reference proteome</keyword>
<dbReference type="RefSeq" id="WP_207047517.1">
    <property type="nucleotide sequence ID" value="NZ_JAFLNC010000006.1"/>
</dbReference>
<dbReference type="EMBL" id="JAFLNC010000006">
    <property type="protein sequence ID" value="MBO0335198.1"/>
    <property type="molecule type" value="Genomic_DNA"/>
</dbReference>
<gene>
    <name evidence="1" type="ORF">J0X12_16370</name>
</gene>
<comment type="caution">
    <text evidence="1">The sequence shown here is derived from an EMBL/GenBank/DDBJ whole genome shotgun (WGS) entry which is preliminary data.</text>
</comment>
<accession>A0ABS3FA34</accession>